<dbReference type="PANTHER" id="PTHR35701:SF1">
    <property type="entry name" value="OS11G0148400 PROTEIN"/>
    <property type="match status" value="1"/>
</dbReference>
<dbReference type="InterPro" id="IPR059024">
    <property type="entry name" value="SYNRG_C"/>
</dbReference>
<dbReference type="KEGG" id="jre:109006829"/>
<evidence type="ECO:0000256" key="1">
    <source>
        <dbReference type="SAM" id="MobiDB-lite"/>
    </source>
</evidence>
<protein>
    <submittedName>
        <fullName evidence="4">Uncharacterized protein LOC109006829 isoform X1</fullName>
    </submittedName>
</protein>
<keyword evidence="3" id="KW-1185">Reference proteome</keyword>
<dbReference type="STRING" id="51240.A0A2I4GD04"/>
<feature type="compositionally biased region" description="Polar residues" evidence="1">
    <location>
        <begin position="19"/>
        <end position="36"/>
    </location>
</feature>
<dbReference type="PANTHER" id="PTHR35701">
    <property type="entry name" value="OS11G0148400 PROTEIN"/>
    <property type="match status" value="1"/>
</dbReference>
<dbReference type="GeneID" id="109006829"/>
<feature type="region of interest" description="Disordered" evidence="1">
    <location>
        <begin position="553"/>
        <end position="572"/>
    </location>
</feature>
<dbReference type="Proteomes" id="UP000235220">
    <property type="component" value="Chromosome 8"/>
</dbReference>
<dbReference type="AlphaFoldDB" id="A0A2I4GD04"/>
<feature type="region of interest" description="Disordered" evidence="1">
    <location>
        <begin position="289"/>
        <end position="309"/>
    </location>
</feature>
<name>A0A2I4GD04_JUGRE</name>
<evidence type="ECO:0000313" key="4">
    <source>
        <dbReference type="RefSeq" id="XP_018841781.1"/>
    </source>
</evidence>
<reference evidence="4" key="1">
    <citation type="submission" date="2025-08" db="UniProtKB">
        <authorList>
            <consortium name="RefSeq"/>
        </authorList>
    </citation>
    <scope>IDENTIFICATION</scope>
    <source>
        <tissue evidence="4">Leaves</tissue>
    </source>
</reference>
<sequence>MALAEDEEDESFGDFHSASFPNPTVHSFSTQINLRKSSSTSSSSPVAWGEFSTTPKWAKSKLPGCPAHTLSPRTNNPNEKEPREPGWVNPGEARWVKPTGALPLSIFGEFEEEEEEKGGSAADATVPYVATVLSNHKKTDSGRKGSDLNRNNLIANLFNQNQQIKTHNGPSLNSNVSELSTNGSNFNLNWLYLNPNGLGSDLVEGNDRFDDDDEYGEWEFKAAKAESRIGNGDSIVKEVGVFESSGLKVEPIAWIDRGIQFEGKVLENTDGARLTFAFGNGIRGPGDLLVESKGTSPSSGESDLGSDFNSSHMSKQDGFVSGFFSKSMDNVNAKVELQQNFWELEDAFLETGSKYKLEEPKVTNTSLDGGEAQTFDGNGVVCRDDLFAVSDGISPSSRKLASGFNFNQCFKNGSISGSFFTSNQNAFVSSLGDENVGGINNFWEFKDACTESGLKHKSEEPKAADISPAGVEALTSNVNWANNSKHPLVASDGISHQSAGWEVEFNFNPASTQEDMISWSYSKSKQNGFNSSLIDENDESDENFGEFKDAFSETGSKHERNEIGSKNHREPLPMSIFSDGNLDLDEFSILQDISSVTPISNPRDAIKSPSSNMSINDIISTLYSQAEQSASFNHTSPASDYGMHSNTMVFESDLVNGDDDFDNGSWDFKAAGSETRAEDRTSDIDLGDSQKTLSTALELNDCEDLYSKLKEGLVNSDDDFDDGSWDFKAAGSETRADDRTSDIDLGDLQKTLSTALDMNHCIDFYSKLKDELCSIALYHLDNLKKAQSTAVLSGEEAKAKSLDEDVQKLYNELHKDNLISTKEVRSENLSAREIHLNEFLEVLLETKFQVLESEFQISRRLPLAEKDAISAIELLKDVASTLAILKLGSVEEQEYYVSTWSSILSVCAQELKHGVSIWKQSLQKNVQSQILSEPEGKRYILALGEIYRVIEVIGASTKLYKPWIFLNSGATGLYSLLSECYSIWSGSGLEDALKSIRDDIGVEYDETVKALQESIKYIHDIDAVTLQNHIFSDQPICRLSALTASAVPGLKLVVWNGEHYFVKLANLWANLICPDPPKLAQIHGS</sequence>
<feature type="compositionally biased region" description="Basic and acidic residues" evidence="1">
    <location>
        <begin position="553"/>
        <end position="571"/>
    </location>
</feature>
<accession>A0A2I4GD04</accession>
<proteinExistence type="predicted"/>
<dbReference type="Gramene" id="Jr08_21530_p1">
    <property type="protein sequence ID" value="cds.Jr08_21530_p1"/>
    <property type="gene ID" value="Jr08_21530"/>
</dbReference>
<feature type="compositionally biased region" description="Acidic residues" evidence="1">
    <location>
        <begin position="1"/>
        <end position="12"/>
    </location>
</feature>
<feature type="domain" description="Synergin gamma C-terminal" evidence="2">
    <location>
        <begin position="889"/>
        <end position="1079"/>
    </location>
</feature>
<dbReference type="OrthoDB" id="765227at2759"/>
<dbReference type="RefSeq" id="XP_018841781.1">
    <property type="nucleotide sequence ID" value="XM_018986236.2"/>
</dbReference>
<organism evidence="3 4">
    <name type="scientific">Juglans regia</name>
    <name type="common">English walnut</name>
    <dbReference type="NCBI Taxonomy" id="51240"/>
    <lineage>
        <taxon>Eukaryota</taxon>
        <taxon>Viridiplantae</taxon>
        <taxon>Streptophyta</taxon>
        <taxon>Embryophyta</taxon>
        <taxon>Tracheophyta</taxon>
        <taxon>Spermatophyta</taxon>
        <taxon>Magnoliopsida</taxon>
        <taxon>eudicotyledons</taxon>
        <taxon>Gunneridae</taxon>
        <taxon>Pentapetalae</taxon>
        <taxon>rosids</taxon>
        <taxon>fabids</taxon>
        <taxon>Fagales</taxon>
        <taxon>Juglandaceae</taxon>
        <taxon>Juglans</taxon>
    </lineage>
</organism>
<feature type="compositionally biased region" description="Polar residues" evidence="1">
    <location>
        <begin position="293"/>
        <end position="309"/>
    </location>
</feature>
<dbReference type="Pfam" id="PF25999">
    <property type="entry name" value="SYNRG_C"/>
    <property type="match status" value="1"/>
</dbReference>
<evidence type="ECO:0000259" key="2">
    <source>
        <dbReference type="Pfam" id="PF25999"/>
    </source>
</evidence>
<gene>
    <name evidence="4" type="primary">LOC109006829</name>
</gene>
<evidence type="ECO:0000313" key="3">
    <source>
        <dbReference type="Proteomes" id="UP000235220"/>
    </source>
</evidence>
<feature type="region of interest" description="Disordered" evidence="1">
    <location>
        <begin position="1"/>
        <end position="94"/>
    </location>
</feature>
<dbReference type="FunCoup" id="A0A2I4GD04">
    <property type="interactions" value="2659"/>
</dbReference>